<feature type="repeat" description="ANK" evidence="3">
    <location>
        <begin position="245"/>
        <end position="277"/>
    </location>
</feature>
<dbReference type="Gene3D" id="1.25.40.20">
    <property type="entry name" value="Ankyrin repeat-containing domain"/>
    <property type="match status" value="3"/>
</dbReference>
<evidence type="ECO:0000256" key="3">
    <source>
        <dbReference type="PROSITE-ProRule" id="PRU00023"/>
    </source>
</evidence>
<accession>A0A9P8NDW4</accession>
<dbReference type="InterPro" id="IPR050889">
    <property type="entry name" value="Dendritic_Spine_Reg/Scaffold"/>
</dbReference>
<dbReference type="SUPFAM" id="SSF48403">
    <property type="entry name" value="Ankyrin repeat"/>
    <property type="match status" value="1"/>
</dbReference>
<feature type="repeat" description="ANK" evidence="3">
    <location>
        <begin position="216"/>
        <end position="244"/>
    </location>
</feature>
<dbReference type="PROSITE" id="PS50088">
    <property type="entry name" value="ANK_REPEAT"/>
    <property type="match status" value="4"/>
</dbReference>
<dbReference type="EMBL" id="JAIBSC010000059">
    <property type="protein sequence ID" value="KAH1902519.1"/>
    <property type="molecule type" value="Genomic_DNA"/>
</dbReference>
<dbReference type="PANTHER" id="PTHR24166">
    <property type="entry name" value="ROLLING PEBBLES, ISOFORM B"/>
    <property type="match status" value="1"/>
</dbReference>
<dbReference type="PROSITE" id="PS50297">
    <property type="entry name" value="ANK_REP_REGION"/>
    <property type="match status" value="3"/>
</dbReference>
<keyword evidence="1" id="KW-0677">Repeat</keyword>
<evidence type="ECO:0000313" key="4">
    <source>
        <dbReference type="EMBL" id="KAH1902519.1"/>
    </source>
</evidence>
<evidence type="ECO:0000256" key="1">
    <source>
        <dbReference type="ARBA" id="ARBA00022737"/>
    </source>
</evidence>
<name>A0A9P8NDW4_ASPFM</name>
<evidence type="ECO:0000256" key="2">
    <source>
        <dbReference type="ARBA" id="ARBA00023043"/>
    </source>
</evidence>
<proteinExistence type="predicted"/>
<dbReference type="PANTHER" id="PTHR24166:SF48">
    <property type="entry name" value="PROTEIN VAPYRIN"/>
    <property type="match status" value="1"/>
</dbReference>
<organism evidence="4 5">
    <name type="scientific">Aspergillus fumigatus</name>
    <name type="common">Neosartorya fumigata</name>
    <dbReference type="NCBI Taxonomy" id="746128"/>
    <lineage>
        <taxon>Eukaryota</taxon>
        <taxon>Fungi</taxon>
        <taxon>Dikarya</taxon>
        <taxon>Ascomycota</taxon>
        <taxon>Pezizomycotina</taxon>
        <taxon>Eurotiomycetes</taxon>
        <taxon>Eurotiomycetidae</taxon>
        <taxon>Eurotiales</taxon>
        <taxon>Aspergillaceae</taxon>
        <taxon>Aspergillus</taxon>
        <taxon>Aspergillus subgen. Fumigati</taxon>
    </lineage>
</organism>
<dbReference type="Pfam" id="PF00023">
    <property type="entry name" value="Ank"/>
    <property type="match status" value="1"/>
</dbReference>
<evidence type="ECO:0000313" key="5">
    <source>
        <dbReference type="Proteomes" id="UP000813423"/>
    </source>
</evidence>
<dbReference type="SMART" id="SM00248">
    <property type="entry name" value="ANK"/>
    <property type="match status" value="6"/>
</dbReference>
<feature type="repeat" description="ANK" evidence="3">
    <location>
        <begin position="293"/>
        <end position="325"/>
    </location>
</feature>
<reference evidence="4" key="1">
    <citation type="submission" date="2021-08" db="EMBL/GenBank/DDBJ databases">
        <title>Global Aspergillus fumigatus from environmental and clinical sources.</title>
        <authorList>
            <person name="Barber A."/>
            <person name="Sae-Ong T."/>
        </authorList>
    </citation>
    <scope>NUCLEOTIDE SEQUENCE</scope>
    <source>
        <strain evidence="4">NRZ-2016-071</strain>
    </source>
</reference>
<protein>
    <recommendedName>
        <fullName evidence="6">Ankyrin repeat protein</fullName>
    </recommendedName>
</protein>
<evidence type="ECO:0008006" key="6">
    <source>
        <dbReference type="Google" id="ProtNLM"/>
    </source>
</evidence>
<dbReference type="AlphaFoldDB" id="A0A9P8NDW4"/>
<comment type="caution">
    <text evidence="4">The sequence shown here is derived from an EMBL/GenBank/DDBJ whole genome shotgun (WGS) entry which is preliminary data.</text>
</comment>
<dbReference type="InterPro" id="IPR036770">
    <property type="entry name" value="Ankyrin_rpt-contain_sf"/>
</dbReference>
<dbReference type="Proteomes" id="UP000813423">
    <property type="component" value="Unassembled WGS sequence"/>
</dbReference>
<dbReference type="Pfam" id="PF12796">
    <property type="entry name" value="Ank_2"/>
    <property type="match status" value="1"/>
</dbReference>
<gene>
    <name evidence="4" type="ORF">KXV57_007340</name>
</gene>
<feature type="repeat" description="ANK" evidence="3">
    <location>
        <begin position="179"/>
        <end position="211"/>
    </location>
</feature>
<sequence>MAAAPATEPMITLAMVPPDNEGAAARGRVDVAIDVEVAEVLGETAVEVARTLRFLNRLAQAVESAMQAKSITRDWRLYPQHVDSESYPHEVTGISLAAYFGLAKIVEALMDNSVNDTEGALFWATTGGPNVRGVMRAAAENGYEDVIRILVANGGDVNAGCDEDEGNALQAAAMKVGGELGSVLHIAAVNGDESITGLLLKNGADPNTKGGMYGFALQAAVEEGHENIIQMLLDNGADVNLEGGPNGNAFQAAVENSDQDIVELLLAHGANINMMIGGEKYTALQEVARRGLEPMTALHQAAKEGQAGVVALLLRKGANPNIRDQRGFTALDWAKKKFTEVVRVLEAARQR</sequence>
<keyword evidence="2 3" id="KW-0040">ANK repeat</keyword>
<dbReference type="InterPro" id="IPR002110">
    <property type="entry name" value="Ankyrin_rpt"/>
</dbReference>